<dbReference type="InterPro" id="IPR027417">
    <property type="entry name" value="P-loop_NTPase"/>
</dbReference>
<dbReference type="EMBL" id="CAJNOJ010000652">
    <property type="protein sequence ID" value="CAF1504042.1"/>
    <property type="molecule type" value="Genomic_DNA"/>
</dbReference>
<dbReference type="SUPFAM" id="SSF52540">
    <property type="entry name" value="P-loop containing nucleoside triphosphate hydrolases"/>
    <property type="match status" value="1"/>
</dbReference>
<evidence type="ECO:0000313" key="4">
    <source>
        <dbReference type="Proteomes" id="UP000663852"/>
    </source>
</evidence>
<organism evidence="2 4">
    <name type="scientific">Adineta ricciae</name>
    <name type="common">Rotifer</name>
    <dbReference type="NCBI Taxonomy" id="249248"/>
    <lineage>
        <taxon>Eukaryota</taxon>
        <taxon>Metazoa</taxon>
        <taxon>Spiralia</taxon>
        <taxon>Gnathifera</taxon>
        <taxon>Rotifera</taxon>
        <taxon>Eurotatoria</taxon>
        <taxon>Bdelloidea</taxon>
        <taxon>Adinetida</taxon>
        <taxon>Adinetidae</taxon>
        <taxon>Adineta</taxon>
    </lineage>
</organism>
<dbReference type="OrthoDB" id="8954335at2759"/>
<evidence type="ECO:0000313" key="3">
    <source>
        <dbReference type="Proteomes" id="UP000663828"/>
    </source>
</evidence>
<comment type="caution">
    <text evidence="2">The sequence shown here is derived from an EMBL/GenBank/DDBJ whole genome shotgun (WGS) entry which is preliminary data.</text>
</comment>
<dbReference type="EMBL" id="CAJNOR010001712">
    <property type="protein sequence ID" value="CAF1187887.1"/>
    <property type="molecule type" value="Genomic_DNA"/>
</dbReference>
<proteinExistence type="predicted"/>
<dbReference type="Proteomes" id="UP000663828">
    <property type="component" value="Unassembled WGS sequence"/>
</dbReference>
<evidence type="ECO:0000313" key="2">
    <source>
        <dbReference type="EMBL" id="CAF1504042.1"/>
    </source>
</evidence>
<reference evidence="2" key="1">
    <citation type="submission" date="2021-02" db="EMBL/GenBank/DDBJ databases">
        <authorList>
            <person name="Nowell W R."/>
        </authorList>
    </citation>
    <scope>NUCLEOTIDE SEQUENCE</scope>
</reference>
<evidence type="ECO:0000313" key="1">
    <source>
        <dbReference type="EMBL" id="CAF1187887.1"/>
    </source>
</evidence>
<dbReference type="AlphaFoldDB" id="A0A815TQN8"/>
<dbReference type="Gene3D" id="3.40.50.300">
    <property type="entry name" value="P-loop containing nucleotide triphosphate hydrolases"/>
    <property type="match status" value="1"/>
</dbReference>
<accession>A0A815TQN8</accession>
<evidence type="ECO:0008006" key="5">
    <source>
        <dbReference type="Google" id="ProtNLM"/>
    </source>
</evidence>
<sequence>MTSQQFKCAICTKDIPCSVKSKVIANKIYCSNCIVSSNSNNKISLKPQNTAASSNNPYREEMDGKQPSYIVNESGIIKNGHAPTLVTDHPNSVEYVEPDVHSIIAEVDAENPTVDNIFHDLSKDMNIVVCGPPRAGKSTLINAICGREVPASSFVRVEHLQWLLRLCMEKHIFCALVCTYMYAGDLSSRKAVLDNYDRPLSRYITDSPREDNGVKFYGNIGLTIAVNSQPF</sequence>
<name>A0A815TQN8_ADIRI</name>
<gene>
    <name evidence="2" type="ORF">EDS130_LOCUS42814</name>
    <name evidence="1" type="ORF">XAT740_LOCUS22945</name>
</gene>
<protein>
    <recommendedName>
        <fullName evidence="5">G domain-containing protein</fullName>
    </recommendedName>
</protein>
<keyword evidence="3" id="KW-1185">Reference proteome</keyword>
<dbReference type="Proteomes" id="UP000663852">
    <property type="component" value="Unassembled WGS sequence"/>
</dbReference>